<dbReference type="InterPro" id="IPR012337">
    <property type="entry name" value="RNaseH-like_sf"/>
</dbReference>
<feature type="transmembrane region" description="Helical" evidence="2">
    <location>
        <begin position="40"/>
        <end position="63"/>
    </location>
</feature>
<dbReference type="AlphaFoldDB" id="A0A3B4AQX5"/>
<keyword evidence="2" id="KW-1133">Transmembrane helix</keyword>
<feature type="region of interest" description="Disordered" evidence="1">
    <location>
        <begin position="357"/>
        <end position="377"/>
    </location>
</feature>
<organism evidence="4 5">
    <name type="scientific">Periophthalmus magnuspinnatus</name>
    <dbReference type="NCBI Taxonomy" id="409849"/>
    <lineage>
        <taxon>Eukaryota</taxon>
        <taxon>Metazoa</taxon>
        <taxon>Chordata</taxon>
        <taxon>Craniata</taxon>
        <taxon>Vertebrata</taxon>
        <taxon>Euteleostomi</taxon>
        <taxon>Actinopterygii</taxon>
        <taxon>Neopterygii</taxon>
        <taxon>Teleostei</taxon>
        <taxon>Neoteleostei</taxon>
        <taxon>Acanthomorphata</taxon>
        <taxon>Gobiaria</taxon>
        <taxon>Gobiiformes</taxon>
        <taxon>Gobioidei</taxon>
        <taxon>Gobiidae</taxon>
        <taxon>Oxudercinae</taxon>
        <taxon>Periophthalmus</taxon>
    </lineage>
</organism>
<dbReference type="Proteomes" id="UP000261520">
    <property type="component" value="Unplaced"/>
</dbReference>
<dbReference type="Pfam" id="PF01612">
    <property type="entry name" value="DNA_pol_A_exo1"/>
    <property type="match status" value="1"/>
</dbReference>
<dbReference type="GO" id="GO:1990923">
    <property type="term" value="C:PET complex"/>
    <property type="evidence" value="ECO:0007669"/>
    <property type="project" value="TreeGrafter"/>
</dbReference>
<dbReference type="InterPro" id="IPR002562">
    <property type="entry name" value="3'-5'_exonuclease_dom"/>
</dbReference>
<dbReference type="PANTHER" id="PTHR46628:SF1">
    <property type="entry name" value="PIRNA BIOGENESIS PROTEIN EXD1"/>
    <property type="match status" value="1"/>
</dbReference>
<evidence type="ECO:0000256" key="1">
    <source>
        <dbReference type="SAM" id="MobiDB-lite"/>
    </source>
</evidence>
<dbReference type="Ensembl" id="ENSPMGT00000020261.1">
    <property type="protein sequence ID" value="ENSPMGP00000018999.1"/>
    <property type="gene ID" value="ENSPMGG00000015466.1"/>
</dbReference>
<evidence type="ECO:0000259" key="3">
    <source>
        <dbReference type="Pfam" id="PF01612"/>
    </source>
</evidence>
<accession>A0A3B4AQX5</accession>
<sequence>KMVVDDIQFLSILKGKRIKLTLKNEAYLGTIQRINSNKTIILADGGTGFPVYLFCDISLMMYLQMKMMKMRGNTLTSLSLMSFTKSLDELYVHKSDRLKNTVHLYAMHCIFQVMQIKKQQVIGVGVDGVEIYMHGRLCWLQIATKHKVYLFDILLLGARAFKNGLSMILQSQRILKVIHDCRAIAGCLSAQFGVNLTNVFDTQVADVMCFYSETGGLLPDRVSTFQEVISLHLKVPSSQLLSLQMKSQLTQKELWYKRPCPLPLLKVMALSVIHLQPLRLVLLDTLMADYMLLVDSYLKSSHFQPDELDHLSMSVLELPKALRQLEQMRCDRQEWAAEQFPVTKDGLLDRFNPRVTKSTTEEELQKTQEKEFSKPGSMENYSAQSRLFADRGLKATKQNNDKSPVSVLPGIGRGLFFTPTVQSPGKCAAEPASGENGMGLNEATVAPKSLSQSFRSFRN</sequence>
<feature type="compositionally biased region" description="Polar residues" evidence="1">
    <location>
        <begin position="449"/>
        <end position="459"/>
    </location>
</feature>
<proteinExistence type="predicted"/>
<dbReference type="Gene3D" id="3.30.420.10">
    <property type="entry name" value="Ribonuclease H-like superfamily/Ribonuclease H"/>
    <property type="match status" value="1"/>
</dbReference>
<dbReference type="InterPro" id="IPR052144">
    <property type="entry name" value="piRNA_biogenesis_EXD1"/>
</dbReference>
<dbReference type="GO" id="GO:0034587">
    <property type="term" value="P:piRNA processing"/>
    <property type="evidence" value="ECO:0007669"/>
    <property type="project" value="TreeGrafter"/>
</dbReference>
<protein>
    <recommendedName>
        <fullName evidence="3">3'-5' exonuclease domain-containing protein</fullName>
    </recommendedName>
</protein>
<evidence type="ECO:0000313" key="5">
    <source>
        <dbReference type="Proteomes" id="UP000261520"/>
    </source>
</evidence>
<evidence type="ECO:0000256" key="2">
    <source>
        <dbReference type="SAM" id="Phobius"/>
    </source>
</evidence>
<keyword evidence="2" id="KW-0812">Transmembrane</keyword>
<dbReference type="SUPFAM" id="SSF53098">
    <property type="entry name" value="Ribonuclease H-like"/>
    <property type="match status" value="1"/>
</dbReference>
<feature type="compositionally biased region" description="Basic and acidic residues" evidence="1">
    <location>
        <begin position="359"/>
        <end position="373"/>
    </location>
</feature>
<dbReference type="PANTHER" id="PTHR46628">
    <property type="entry name" value="PIRNA BIOGENESIS PROTEIN EXD1"/>
    <property type="match status" value="1"/>
</dbReference>
<dbReference type="InterPro" id="IPR036397">
    <property type="entry name" value="RNaseH_sf"/>
</dbReference>
<dbReference type="GO" id="GO:0008408">
    <property type="term" value="F:3'-5' exonuclease activity"/>
    <property type="evidence" value="ECO:0007669"/>
    <property type="project" value="InterPro"/>
</dbReference>
<reference evidence="4" key="2">
    <citation type="submission" date="2025-09" db="UniProtKB">
        <authorList>
            <consortium name="Ensembl"/>
        </authorList>
    </citation>
    <scope>IDENTIFICATION</scope>
</reference>
<keyword evidence="2" id="KW-0472">Membrane</keyword>
<evidence type="ECO:0000313" key="4">
    <source>
        <dbReference type="Ensembl" id="ENSPMGP00000018999.1"/>
    </source>
</evidence>
<keyword evidence="5" id="KW-1185">Reference proteome</keyword>
<name>A0A3B4AQX5_9GOBI</name>
<feature type="region of interest" description="Disordered" evidence="1">
    <location>
        <begin position="422"/>
        <end position="459"/>
    </location>
</feature>
<dbReference type="GO" id="GO:0003676">
    <property type="term" value="F:nucleic acid binding"/>
    <property type="evidence" value="ECO:0007669"/>
    <property type="project" value="InterPro"/>
</dbReference>
<dbReference type="CDD" id="cd06148">
    <property type="entry name" value="Egl_like_exo"/>
    <property type="match status" value="1"/>
</dbReference>
<reference evidence="4" key="1">
    <citation type="submission" date="2025-08" db="UniProtKB">
        <authorList>
            <consortium name="Ensembl"/>
        </authorList>
    </citation>
    <scope>IDENTIFICATION</scope>
</reference>
<feature type="domain" description="3'-5' exonuclease" evidence="3">
    <location>
        <begin position="121"/>
        <end position="214"/>
    </location>
</feature>
<dbReference type="STRING" id="409849.ENSPMGP00000018999"/>